<feature type="domain" description="EAL" evidence="4">
    <location>
        <begin position="811"/>
        <end position="1066"/>
    </location>
</feature>
<dbReference type="PROSITE" id="PS50887">
    <property type="entry name" value="GGDEF"/>
    <property type="match status" value="1"/>
</dbReference>
<dbReference type="PROSITE" id="PS50112">
    <property type="entry name" value="PAS"/>
    <property type="match status" value="2"/>
</dbReference>
<feature type="domain" description="PAS" evidence="2">
    <location>
        <begin position="509"/>
        <end position="547"/>
    </location>
</feature>
<gene>
    <name evidence="7" type="ORF">FVW20_07615</name>
</gene>
<dbReference type="NCBIfam" id="TIGR00229">
    <property type="entry name" value="sensory_box"/>
    <property type="match status" value="2"/>
</dbReference>
<dbReference type="CDD" id="cd01948">
    <property type="entry name" value="EAL"/>
    <property type="match status" value="1"/>
</dbReference>
<dbReference type="InterPro" id="IPR001633">
    <property type="entry name" value="EAL_dom"/>
</dbReference>
<feature type="domain" description="PAC" evidence="3">
    <location>
        <begin position="419"/>
        <end position="469"/>
    </location>
</feature>
<protein>
    <submittedName>
        <fullName evidence="7">EAL domain-containing protein</fullName>
    </submittedName>
</protein>
<evidence type="ECO:0000259" key="2">
    <source>
        <dbReference type="PROSITE" id="PS50112"/>
    </source>
</evidence>
<dbReference type="InterPro" id="IPR052155">
    <property type="entry name" value="Biofilm_reg_signaling"/>
</dbReference>
<dbReference type="Pfam" id="PF00672">
    <property type="entry name" value="HAMP"/>
    <property type="match status" value="1"/>
</dbReference>
<evidence type="ECO:0000313" key="7">
    <source>
        <dbReference type="EMBL" id="MBG3876887.1"/>
    </source>
</evidence>
<sequence length="1080" mass="117599">MRRSRLFGRTLRGLIVLFGVYAAVTSIYSGWTLHTLLTREYESKALAIARAIAGADLESLIGRDVTTVQSRIDQFLGIDGVSYVLVVDGRGETVAHTFVPVVPDPVRELVASLAGARMNEVTVLRDRLPLSQSQGGTAGDGGHGGEREVMHVTMPVFSGVGGFVHIGMDRGRISEYIDGAILRQQGLGLAFFAACAVGAWMLLHSISRPLMRLTDQARRVAAHDFSAPPDLPALKADDEIGDLSRAMGTMSRDLAGLVEGLEDSVRQATAELGGALEQLSTIVAGMADGLLVTDPQGRVLRSNAALCEMFGLDADPDGRPVREVFGFVAPDMPVPGDGIHEFAFETEDGEDIVPEAVVQDNAALLAFLDGADVPGQPMHGVSCTLPGPSAGYAADPVTGPDPGLPPGAPCPSDTGTALRSGEVAAVRRDGTPCWVELSLVRRQVMGTTYGICLVRDVTERRRAQNALHRAHGMLERKVRERTRELSRANAQLMLENAERRTVEQALRRAEARFRGIFEHALEGIFQSTPEGRFLSANPAMARILGYEGVQDLLEGVDSIGEGIYVDSARREEFVARMEEHGQVNGFEFRGRRKGGELIWLSVNARRVPGADGATMYYEGFLEDVTMGHESRERLEHQAFHDPLTGLPNRVLFHDRLQMALKRAARRRNYTFAMLYLDLDRFKVINDSLGHDVGDALLKVVAGKLRECVRDVDTVARFGGDEFGVLLEETPTRGTAVRVARRIRAHLAEPVRIGPHEVFTTASIGIVLRTDQYATPEELVRDADTAMYRAKEQGQSRFKVFNKRMREEALRLLTIETDLRRAVERQEMRLHYQPVVALEDGGLHGVEALLRWTRAEGGDISPAEFVPVAEDTGLITSIGAFALEEVCVQLRRWNDAGLPPPGVVHVNISGRQFMQPGLPHAVEMLLERTSTDPRSLRFEVTESVLMRHGSQAITVMAQLRDLGIRLCLDDFGTGYSSLGYLKRLPVDSIKIDRSFVAGLEHDRDGQAIVRSIVSLGLHLGLEIVAEGVETPTQAEILASLGCRYAQGFLYAPPVSAEDLAAMLGATPFSSAGGGVFAGGSV</sequence>
<dbReference type="PANTHER" id="PTHR44757">
    <property type="entry name" value="DIGUANYLATE CYCLASE DGCP"/>
    <property type="match status" value="1"/>
</dbReference>
<dbReference type="PANTHER" id="PTHR44757:SF2">
    <property type="entry name" value="BIOFILM ARCHITECTURE MAINTENANCE PROTEIN MBAA"/>
    <property type="match status" value="1"/>
</dbReference>
<dbReference type="InterPro" id="IPR029787">
    <property type="entry name" value="Nucleotide_cyclase"/>
</dbReference>
<evidence type="ECO:0000259" key="6">
    <source>
        <dbReference type="PROSITE" id="PS50887"/>
    </source>
</evidence>
<dbReference type="SUPFAM" id="SSF158472">
    <property type="entry name" value="HAMP domain-like"/>
    <property type="match status" value="1"/>
</dbReference>
<dbReference type="CDD" id="cd00130">
    <property type="entry name" value="PAS"/>
    <property type="match status" value="2"/>
</dbReference>
<dbReference type="InterPro" id="IPR001610">
    <property type="entry name" value="PAC"/>
</dbReference>
<feature type="transmembrane region" description="Helical" evidence="1">
    <location>
        <begin position="12"/>
        <end position="31"/>
    </location>
</feature>
<feature type="domain" description="HAMP" evidence="5">
    <location>
        <begin position="204"/>
        <end position="259"/>
    </location>
</feature>
<dbReference type="PROSITE" id="PS50883">
    <property type="entry name" value="EAL"/>
    <property type="match status" value="1"/>
</dbReference>
<dbReference type="InterPro" id="IPR043128">
    <property type="entry name" value="Rev_trsase/Diguanyl_cyclase"/>
</dbReference>
<dbReference type="InterPro" id="IPR000014">
    <property type="entry name" value="PAS"/>
</dbReference>
<dbReference type="Gene3D" id="6.10.340.10">
    <property type="match status" value="1"/>
</dbReference>
<dbReference type="InterPro" id="IPR000160">
    <property type="entry name" value="GGDEF_dom"/>
</dbReference>
<dbReference type="Pfam" id="PF13188">
    <property type="entry name" value="PAS_8"/>
    <property type="match status" value="1"/>
</dbReference>
<dbReference type="Pfam" id="PF00563">
    <property type="entry name" value="EAL"/>
    <property type="match status" value="1"/>
</dbReference>
<dbReference type="Gene3D" id="3.30.450.20">
    <property type="entry name" value="PAS domain"/>
    <property type="match status" value="3"/>
</dbReference>
<feature type="domain" description="PAS" evidence="2">
    <location>
        <begin position="275"/>
        <end position="315"/>
    </location>
</feature>
<name>A0ABS0J372_9BACT</name>
<feature type="transmembrane region" description="Helical" evidence="1">
    <location>
        <begin position="187"/>
        <end position="206"/>
    </location>
</feature>
<dbReference type="Proteomes" id="UP001194469">
    <property type="component" value="Unassembled WGS sequence"/>
</dbReference>
<dbReference type="CDD" id="cd06225">
    <property type="entry name" value="HAMP"/>
    <property type="match status" value="1"/>
</dbReference>
<dbReference type="EMBL" id="VRYY01000184">
    <property type="protein sequence ID" value="MBG3876887.1"/>
    <property type="molecule type" value="Genomic_DNA"/>
</dbReference>
<dbReference type="SUPFAM" id="SSF55073">
    <property type="entry name" value="Nucleotide cyclase"/>
    <property type="match status" value="1"/>
</dbReference>
<dbReference type="InterPro" id="IPR035965">
    <property type="entry name" value="PAS-like_dom_sf"/>
</dbReference>
<evidence type="ECO:0000259" key="5">
    <source>
        <dbReference type="PROSITE" id="PS50885"/>
    </source>
</evidence>
<keyword evidence="1" id="KW-0472">Membrane</keyword>
<dbReference type="SUPFAM" id="SSF55785">
    <property type="entry name" value="PYP-like sensor domain (PAS domain)"/>
    <property type="match status" value="2"/>
</dbReference>
<dbReference type="SMART" id="SM00091">
    <property type="entry name" value="PAS"/>
    <property type="match status" value="2"/>
</dbReference>
<keyword evidence="1" id="KW-0812">Transmembrane</keyword>
<organism evidence="7 8">
    <name type="scientific">Nitratidesulfovibrio oxamicus</name>
    <dbReference type="NCBI Taxonomy" id="32016"/>
    <lineage>
        <taxon>Bacteria</taxon>
        <taxon>Pseudomonadati</taxon>
        <taxon>Thermodesulfobacteriota</taxon>
        <taxon>Desulfovibrionia</taxon>
        <taxon>Desulfovibrionales</taxon>
        <taxon>Desulfovibrionaceae</taxon>
        <taxon>Nitratidesulfovibrio</taxon>
    </lineage>
</organism>
<keyword evidence="8" id="KW-1185">Reference proteome</keyword>
<keyword evidence="1" id="KW-1133">Transmembrane helix</keyword>
<dbReference type="SMART" id="SM00052">
    <property type="entry name" value="EAL"/>
    <property type="match status" value="1"/>
</dbReference>
<dbReference type="InterPro" id="IPR000700">
    <property type="entry name" value="PAS-assoc_C"/>
</dbReference>
<evidence type="ECO:0000313" key="8">
    <source>
        <dbReference type="Proteomes" id="UP001194469"/>
    </source>
</evidence>
<dbReference type="Pfam" id="PF00990">
    <property type="entry name" value="GGDEF"/>
    <property type="match status" value="1"/>
</dbReference>
<reference evidence="7 8" key="1">
    <citation type="submission" date="2019-08" db="EMBL/GenBank/DDBJ databases">
        <authorList>
            <person name="Luo N."/>
        </authorList>
    </citation>
    <scope>NUCLEOTIDE SEQUENCE [LARGE SCALE GENOMIC DNA]</scope>
    <source>
        <strain evidence="7 8">NCIMB 9442</strain>
    </source>
</reference>
<feature type="domain" description="PAC" evidence="3">
    <location>
        <begin position="584"/>
        <end position="636"/>
    </location>
</feature>
<dbReference type="RefSeq" id="WP_196608957.1">
    <property type="nucleotide sequence ID" value="NZ_VRYY01000184.1"/>
</dbReference>
<dbReference type="SMART" id="SM00086">
    <property type="entry name" value="PAC"/>
    <property type="match status" value="2"/>
</dbReference>
<dbReference type="Gene3D" id="3.30.70.270">
    <property type="match status" value="1"/>
</dbReference>
<evidence type="ECO:0000259" key="4">
    <source>
        <dbReference type="PROSITE" id="PS50883"/>
    </source>
</evidence>
<dbReference type="SUPFAM" id="SSF141868">
    <property type="entry name" value="EAL domain-like"/>
    <property type="match status" value="1"/>
</dbReference>
<dbReference type="Pfam" id="PF13426">
    <property type="entry name" value="PAS_9"/>
    <property type="match status" value="2"/>
</dbReference>
<dbReference type="PROSITE" id="PS50113">
    <property type="entry name" value="PAC"/>
    <property type="match status" value="2"/>
</dbReference>
<feature type="domain" description="GGDEF" evidence="6">
    <location>
        <begin position="669"/>
        <end position="802"/>
    </location>
</feature>
<accession>A0ABS0J372</accession>
<dbReference type="PROSITE" id="PS50885">
    <property type="entry name" value="HAMP"/>
    <property type="match status" value="1"/>
</dbReference>
<evidence type="ECO:0000259" key="3">
    <source>
        <dbReference type="PROSITE" id="PS50113"/>
    </source>
</evidence>
<proteinExistence type="predicted"/>
<evidence type="ECO:0000256" key="1">
    <source>
        <dbReference type="SAM" id="Phobius"/>
    </source>
</evidence>
<dbReference type="CDD" id="cd01949">
    <property type="entry name" value="GGDEF"/>
    <property type="match status" value="1"/>
</dbReference>
<dbReference type="SMART" id="SM00304">
    <property type="entry name" value="HAMP"/>
    <property type="match status" value="1"/>
</dbReference>
<comment type="caution">
    <text evidence="7">The sequence shown here is derived from an EMBL/GenBank/DDBJ whole genome shotgun (WGS) entry which is preliminary data.</text>
</comment>
<dbReference type="InterPro" id="IPR035919">
    <property type="entry name" value="EAL_sf"/>
</dbReference>
<dbReference type="InterPro" id="IPR003660">
    <property type="entry name" value="HAMP_dom"/>
</dbReference>
<feature type="transmembrane region" description="Helical" evidence="1">
    <location>
        <begin position="149"/>
        <end position="166"/>
    </location>
</feature>
<dbReference type="Gene3D" id="3.20.20.450">
    <property type="entry name" value="EAL domain"/>
    <property type="match status" value="1"/>
</dbReference>
<dbReference type="SMART" id="SM00267">
    <property type="entry name" value="GGDEF"/>
    <property type="match status" value="1"/>
</dbReference>
<dbReference type="NCBIfam" id="TIGR00254">
    <property type="entry name" value="GGDEF"/>
    <property type="match status" value="1"/>
</dbReference>